<keyword evidence="3" id="KW-1185">Reference proteome</keyword>
<evidence type="ECO:0000313" key="2">
    <source>
        <dbReference type="EMBL" id="VDD84392.1"/>
    </source>
</evidence>
<organism evidence="2 3">
    <name type="scientific">Mesocestoides corti</name>
    <name type="common">Flatworm</name>
    <dbReference type="NCBI Taxonomy" id="53468"/>
    <lineage>
        <taxon>Eukaryota</taxon>
        <taxon>Metazoa</taxon>
        <taxon>Spiralia</taxon>
        <taxon>Lophotrochozoa</taxon>
        <taxon>Platyhelminthes</taxon>
        <taxon>Cestoda</taxon>
        <taxon>Eucestoda</taxon>
        <taxon>Cyclophyllidea</taxon>
        <taxon>Mesocestoididae</taxon>
        <taxon>Mesocestoides</taxon>
    </lineage>
</organism>
<feature type="region of interest" description="Disordered" evidence="1">
    <location>
        <begin position="100"/>
        <end position="120"/>
    </location>
</feature>
<gene>
    <name evidence="2" type="ORF">MCOS_LOCUS10395</name>
</gene>
<dbReference type="Proteomes" id="UP000267029">
    <property type="component" value="Unassembled WGS sequence"/>
</dbReference>
<accession>A0A3P6H9Q8</accession>
<evidence type="ECO:0000256" key="1">
    <source>
        <dbReference type="SAM" id="MobiDB-lite"/>
    </source>
</evidence>
<dbReference type="EMBL" id="UXSR01006267">
    <property type="protein sequence ID" value="VDD84392.1"/>
    <property type="molecule type" value="Genomic_DNA"/>
</dbReference>
<name>A0A3P6H9Q8_MESCO</name>
<feature type="region of interest" description="Disordered" evidence="1">
    <location>
        <begin position="1"/>
        <end position="20"/>
    </location>
</feature>
<protein>
    <submittedName>
        <fullName evidence="2">Uncharacterized protein</fullName>
    </submittedName>
</protein>
<dbReference type="AlphaFoldDB" id="A0A3P6H9Q8"/>
<sequence>MSSLAGSKTPDTRTIGESQPATSMLSLILTGIPRIGDETSAETDVATVSASSMISQTHQPPVSGIDGGLPEMSFHWLEGVAAPAAHQVYQGAKEEDRFGLGPEDAIELPANAPASSLYDS</sequence>
<evidence type="ECO:0000313" key="3">
    <source>
        <dbReference type="Proteomes" id="UP000267029"/>
    </source>
</evidence>
<proteinExistence type="predicted"/>
<reference evidence="2 3" key="1">
    <citation type="submission" date="2018-10" db="EMBL/GenBank/DDBJ databases">
        <authorList>
            <consortium name="Pathogen Informatics"/>
        </authorList>
    </citation>
    <scope>NUCLEOTIDE SEQUENCE [LARGE SCALE GENOMIC DNA]</scope>
</reference>